<reference evidence="1" key="1">
    <citation type="submission" date="2020-03" db="EMBL/GenBank/DDBJ databases">
        <authorList>
            <person name="Weist P."/>
        </authorList>
    </citation>
    <scope>NUCLEOTIDE SEQUENCE</scope>
</reference>
<evidence type="ECO:0000313" key="1">
    <source>
        <dbReference type="EMBL" id="CAB1419521.1"/>
    </source>
</evidence>
<proteinExistence type="predicted"/>
<name>A0A9N7YBC9_PLEPL</name>
<dbReference type="AlphaFoldDB" id="A0A9N7YBC9"/>
<gene>
    <name evidence="1" type="ORF">PLEPLA_LOCUS7352</name>
</gene>
<dbReference type="EMBL" id="CADEAL010000394">
    <property type="protein sequence ID" value="CAB1419521.1"/>
    <property type="molecule type" value="Genomic_DNA"/>
</dbReference>
<sequence>MRMVRVEAVDGCRAVRWDAVRWDVGRVGSSITAAAVYISIRRADHVRSHVPENADASSHGPGWALRWRATACGLEQLRQTLGRMGSPHLTFLLSLHTQNTTWGLPPRYLPDSSLQHDSRPRLDLLVGWQIAGVSTDRRVCTGLLLHCVSVDPTGKAELDISSRCSLFPDVPVHLRQHRGCACATAQRRTNDDLRAQQRKHEETPETELSATGLRAAICSHRPSPLFMQKENPPPCADWLAAEIPGVSMQAHWE</sequence>
<keyword evidence="2" id="KW-1185">Reference proteome</keyword>
<protein>
    <submittedName>
        <fullName evidence="1">Uncharacterized protein</fullName>
    </submittedName>
</protein>
<accession>A0A9N7YBC9</accession>
<organism evidence="1 2">
    <name type="scientific">Pleuronectes platessa</name>
    <name type="common">European plaice</name>
    <dbReference type="NCBI Taxonomy" id="8262"/>
    <lineage>
        <taxon>Eukaryota</taxon>
        <taxon>Metazoa</taxon>
        <taxon>Chordata</taxon>
        <taxon>Craniata</taxon>
        <taxon>Vertebrata</taxon>
        <taxon>Euteleostomi</taxon>
        <taxon>Actinopterygii</taxon>
        <taxon>Neopterygii</taxon>
        <taxon>Teleostei</taxon>
        <taxon>Neoteleostei</taxon>
        <taxon>Acanthomorphata</taxon>
        <taxon>Carangaria</taxon>
        <taxon>Pleuronectiformes</taxon>
        <taxon>Pleuronectoidei</taxon>
        <taxon>Pleuronectidae</taxon>
        <taxon>Pleuronectes</taxon>
    </lineage>
</organism>
<evidence type="ECO:0000313" key="2">
    <source>
        <dbReference type="Proteomes" id="UP001153269"/>
    </source>
</evidence>
<comment type="caution">
    <text evidence="1">The sequence shown here is derived from an EMBL/GenBank/DDBJ whole genome shotgun (WGS) entry which is preliminary data.</text>
</comment>
<dbReference type="Proteomes" id="UP001153269">
    <property type="component" value="Unassembled WGS sequence"/>
</dbReference>